<dbReference type="PANTHER" id="PTHR16029:SF11">
    <property type="entry name" value="CENTROSOMAL PROTEIN OF 192 KDA"/>
    <property type="match status" value="1"/>
</dbReference>
<evidence type="ECO:0000313" key="11">
    <source>
        <dbReference type="Proteomes" id="UP000694522"/>
    </source>
</evidence>
<evidence type="ECO:0000259" key="4">
    <source>
        <dbReference type="Pfam" id="PF22065"/>
    </source>
</evidence>
<dbReference type="InterPro" id="IPR054089">
    <property type="entry name" value="Cep192-like_D3"/>
</dbReference>
<dbReference type="InterPro" id="IPR057665">
    <property type="entry name" value="CEP192_PLK4_bind"/>
</dbReference>
<dbReference type="Pfam" id="PF25763">
    <property type="entry name" value="Aurora-A_bind_CEP192"/>
    <property type="match status" value="1"/>
</dbReference>
<feature type="compositionally biased region" description="Basic and acidic residues" evidence="1">
    <location>
        <begin position="798"/>
        <end position="814"/>
    </location>
</feature>
<dbReference type="Proteomes" id="UP000694522">
    <property type="component" value="Unplaced"/>
</dbReference>
<dbReference type="InterPro" id="IPR013783">
    <property type="entry name" value="Ig-like_fold"/>
</dbReference>
<dbReference type="PANTHER" id="PTHR16029">
    <property type="entry name" value="CENTROSOMAL PROTEIN OF 192 KDA"/>
    <property type="match status" value="1"/>
</dbReference>
<protein>
    <submittedName>
        <fullName evidence="10">Centrosomal protein 192</fullName>
    </submittedName>
</protein>
<reference evidence="10" key="2">
    <citation type="submission" date="2025-09" db="UniProtKB">
        <authorList>
            <consortium name="Ensembl"/>
        </authorList>
    </citation>
    <scope>IDENTIFICATION</scope>
</reference>
<dbReference type="InterPro" id="IPR054085">
    <property type="entry name" value="Cep192-like_D1"/>
</dbReference>
<dbReference type="InterPro" id="IPR057662">
    <property type="entry name" value="CEP192_Aurora-A_bind"/>
</dbReference>
<dbReference type="Pfam" id="PF25765">
    <property type="entry name" value="PLK4_bind_CEP192"/>
    <property type="match status" value="1"/>
</dbReference>
<accession>A0A8B9G0T6</accession>
<proteinExistence type="predicted"/>
<dbReference type="InterPro" id="IPR054087">
    <property type="entry name" value="Cep192-like_D7"/>
</dbReference>
<dbReference type="InterPro" id="IPR008962">
    <property type="entry name" value="PapD-like_sf"/>
</dbReference>
<dbReference type="Pfam" id="PF22076">
    <property type="entry name" value="Cep192_D6"/>
    <property type="match status" value="1"/>
</dbReference>
<feature type="domain" description="Cep192/Spd-2-like" evidence="7">
    <location>
        <begin position="1767"/>
        <end position="1884"/>
    </location>
</feature>
<feature type="compositionally biased region" description="Polar residues" evidence="1">
    <location>
        <begin position="924"/>
        <end position="936"/>
    </location>
</feature>
<dbReference type="GO" id="GO:0090307">
    <property type="term" value="P:mitotic spindle assembly"/>
    <property type="evidence" value="ECO:0007669"/>
    <property type="project" value="TreeGrafter"/>
</dbReference>
<dbReference type="Pfam" id="PF22065">
    <property type="entry name" value="Cep192_D7"/>
    <property type="match status" value="1"/>
</dbReference>
<feature type="region of interest" description="Disordered" evidence="1">
    <location>
        <begin position="893"/>
        <end position="944"/>
    </location>
</feature>
<evidence type="ECO:0000259" key="3">
    <source>
        <dbReference type="Pfam" id="PF22064"/>
    </source>
</evidence>
<keyword evidence="11" id="KW-1185">Reference proteome</keyword>
<evidence type="ECO:0000259" key="7">
    <source>
        <dbReference type="Pfam" id="PF22073"/>
    </source>
</evidence>
<evidence type="ECO:0000259" key="2">
    <source>
        <dbReference type="Pfam" id="PF22060"/>
    </source>
</evidence>
<organism evidence="10 11">
    <name type="scientific">Amazona collaria</name>
    <name type="common">yellow-billed parrot</name>
    <dbReference type="NCBI Taxonomy" id="241587"/>
    <lineage>
        <taxon>Eukaryota</taxon>
        <taxon>Metazoa</taxon>
        <taxon>Chordata</taxon>
        <taxon>Craniata</taxon>
        <taxon>Vertebrata</taxon>
        <taxon>Euteleostomi</taxon>
        <taxon>Archelosauria</taxon>
        <taxon>Archosauria</taxon>
        <taxon>Dinosauria</taxon>
        <taxon>Saurischia</taxon>
        <taxon>Theropoda</taxon>
        <taxon>Coelurosauria</taxon>
        <taxon>Aves</taxon>
        <taxon>Neognathae</taxon>
        <taxon>Neoaves</taxon>
        <taxon>Telluraves</taxon>
        <taxon>Australaves</taxon>
        <taxon>Psittaciformes</taxon>
        <taxon>Psittacidae</taxon>
        <taxon>Amazona</taxon>
    </lineage>
</organism>
<feature type="domain" description="Cep192-like" evidence="2">
    <location>
        <begin position="1375"/>
        <end position="1494"/>
    </location>
</feature>
<reference evidence="10" key="1">
    <citation type="submission" date="2025-08" db="UniProtKB">
        <authorList>
            <consortium name="Ensembl"/>
        </authorList>
    </citation>
    <scope>IDENTIFICATION</scope>
</reference>
<feature type="region of interest" description="Disordered" evidence="1">
    <location>
        <begin position="788"/>
        <end position="818"/>
    </location>
</feature>
<evidence type="ECO:0000259" key="6">
    <source>
        <dbReference type="Pfam" id="PF22067"/>
    </source>
</evidence>
<dbReference type="InterPro" id="IPR054091">
    <property type="entry name" value="Cep192-like_D5"/>
</dbReference>
<dbReference type="Pfam" id="PF22066">
    <property type="entry name" value="Cep192_D8"/>
    <property type="match status" value="1"/>
</dbReference>
<evidence type="ECO:0000259" key="8">
    <source>
        <dbReference type="Pfam" id="PF22074"/>
    </source>
</evidence>
<evidence type="ECO:0000259" key="5">
    <source>
        <dbReference type="Pfam" id="PF22066"/>
    </source>
</evidence>
<dbReference type="Pfam" id="PF22064">
    <property type="entry name" value="Cep192_D2"/>
    <property type="match status" value="1"/>
</dbReference>
<evidence type="ECO:0000259" key="9">
    <source>
        <dbReference type="Pfam" id="PF22076"/>
    </source>
</evidence>
<feature type="region of interest" description="Disordered" evidence="1">
    <location>
        <begin position="999"/>
        <end position="1019"/>
    </location>
</feature>
<dbReference type="GO" id="GO:0019901">
    <property type="term" value="F:protein kinase binding"/>
    <property type="evidence" value="ECO:0007669"/>
    <property type="project" value="TreeGrafter"/>
</dbReference>
<dbReference type="Pfam" id="PF22067">
    <property type="entry name" value="Cep192_D3"/>
    <property type="match status" value="1"/>
</dbReference>
<feature type="domain" description="Cep192-like" evidence="6">
    <location>
        <begin position="1652"/>
        <end position="1749"/>
    </location>
</feature>
<dbReference type="InterPro" id="IPR054088">
    <property type="entry name" value="Cep192-like_D8"/>
</dbReference>
<evidence type="ECO:0000256" key="1">
    <source>
        <dbReference type="SAM" id="MobiDB-lite"/>
    </source>
</evidence>
<dbReference type="InterPro" id="IPR054086">
    <property type="entry name" value="Cep192-like_D2"/>
</dbReference>
<feature type="domain" description="Cep192-like" evidence="8">
    <location>
        <begin position="1890"/>
        <end position="2066"/>
    </location>
</feature>
<feature type="domain" description="Cep192-like" evidence="3">
    <location>
        <begin position="1496"/>
        <end position="1649"/>
    </location>
</feature>
<feature type="domain" description="Cep192-like" evidence="4">
    <location>
        <begin position="2267"/>
        <end position="2389"/>
    </location>
</feature>
<dbReference type="GO" id="GO:0071539">
    <property type="term" value="P:protein localization to centrosome"/>
    <property type="evidence" value="ECO:0007669"/>
    <property type="project" value="InterPro"/>
</dbReference>
<dbReference type="InterPro" id="IPR039103">
    <property type="entry name" value="Spd-2/CEP192"/>
</dbReference>
<feature type="domain" description="Cep192-like" evidence="9">
    <location>
        <begin position="2127"/>
        <end position="2228"/>
    </location>
</feature>
<dbReference type="Pfam" id="PF22073">
    <property type="entry name" value="Cep192_D4"/>
    <property type="match status" value="1"/>
</dbReference>
<dbReference type="GO" id="GO:0005814">
    <property type="term" value="C:centriole"/>
    <property type="evidence" value="ECO:0007669"/>
    <property type="project" value="TreeGrafter"/>
</dbReference>
<dbReference type="GO" id="GO:0051298">
    <property type="term" value="P:centrosome duplication"/>
    <property type="evidence" value="ECO:0007669"/>
    <property type="project" value="InterPro"/>
</dbReference>
<dbReference type="GO" id="GO:0005737">
    <property type="term" value="C:cytoplasm"/>
    <property type="evidence" value="ECO:0007669"/>
    <property type="project" value="TreeGrafter"/>
</dbReference>
<dbReference type="Gene3D" id="2.60.40.10">
    <property type="entry name" value="Immunoglobulins"/>
    <property type="match status" value="3"/>
</dbReference>
<dbReference type="GO" id="GO:0000242">
    <property type="term" value="C:pericentriolar material"/>
    <property type="evidence" value="ECO:0007669"/>
    <property type="project" value="TreeGrafter"/>
</dbReference>
<dbReference type="GO" id="GO:0090222">
    <property type="term" value="P:centrosome-templated microtubule nucleation"/>
    <property type="evidence" value="ECO:0007669"/>
    <property type="project" value="InterPro"/>
</dbReference>
<dbReference type="Ensembl" id="ENSACOT00000016552.1">
    <property type="protein sequence ID" value="ENSACOP00000015981.1"/>
    <property type="gene ID" value="ENSACOG00000011147.1"/>
</dbReference>
<dbReference type="InterPro" id="IPR054090">
    <property type="entry name" value="Cep192_Spd-2-like_dom"/>
</dbReference>
<evidence type="ECO:0000313" key="10">
    <source>
        <dbReference type="Ensembl" id="ENSACOP00000015981.1"/>
    </source>
</evidence>
<dbReference type="Pfam" id="PF22074">
    <property type="entry name" value="Cep192_D5"/>
    <property type="match status" value="1"/>
</dbReference>
<sequence>MMENFRNIADETFPSFLGHSLNSSASVILENVTISSNPGLPVAASTVARSKIGCDNRLSDISASYLEGKPSPPLGSTHGSQLDPEPVGRFTLSFCDDTEVATQVKEPQPTSVNLKKSHSVHRGQDQNVIEHLSHRQGTSLEVLPLERSKDLSTGICLLPDNNKVDPSELSEKLIEGEISSDHLSNSLSSFLENEKLTSFGSSEDDSTDDDIDDEEFFDNQLEAYFEQLMQPEVARGDTDIQKLSECCTALKLSENGLLQENFQVPHTYQPVTGVDSGNASDEDSQNQGITGCPVQREMLPTAVQQLNSVTAGHVLESCASAELQLDSLYLQCKDSHKADVSDVLPKQEIQSSQCQAAASDAEVLHASGGFLGHHTTPEVPSAKAPQTNATEWEVSLLDTYLSPTADSCENISLATADKDDVPHSIVYQNEEGKWVTDLAYYTSFDEEQNLNLSEDDKINEEFITGSEAAAMIAQDQEEFEKTHKLLQGGKVDILNASELADTSWKSANSCILLRNSDLDKDASYLRLSLGEFFGQRSEALGCLGGGSDVKRPSFGYYITSPKKRQPVALLRQSDSAGGDFGQGISQLSEVFQGDLEAQTKEHENSTSCEGAWDRMDTAAEICESINTEATTKNRAKDGIQKDKFEDSQCNHSDSVLSISAIASAIANASSSADPSQLAAMMMALSNKNKRTCFITGAVKEKELPANQTSSTSVDNSAFDMEKYLKKTDEIGHESECESIVKHEVSGMFLLGKDKNKDILSEDFINNHSKQQEIEERFLDYFNEENDTQNFSSLSGVPNHEDATANRAKYSEKSSDLANSKHLQSLNIDLRSDRLNTQNSPTGNEEQIRGIPSAAEMEVAQRSPLPYQTDNLSSGSCIREDTETVDQATNAVPESCSDLEERSAGNTLSLSNLKHAKPSRKYVSVSPTKTMPTQGLNSDEKMQDAKVEKRNKDASIACNGNAKHVTFEKLSLTSQNSTEHESVLPGCDLQSLEDEQCTFRPSTSPLIHSSPSETSGTAFSGSETDFISQSCYPKSSCKESVLLPQSFYSSPSMSRLTYVSASDSTLKNTAIIHNPETYWGENAGELSTTIIRASPTLSQEQTNENLEDHVCQRNRNEALFNTDQKSEENEIAGLQRKLDNVLGQEVSKEGFPKNGKQLASIPSNVAANHEELDHVKSALPSKFCIFQPLSVNPDAQEVWPDPTSRTQRQGLPSLNTLPIYPALSTYMPLSQNSAGEQHVPISSFKSHVTTSESQSSVPTLLTGHSLAATPFAQHHLGNIPSTGNTVLSQFHGCSSGDFGLPAGLSCSGIPAGHVENPVMVGIPLGPNIGPGSLGAAALCNPYPTSWNKNIFNLNSCTGQPLGTGRNEWELTKSPGRAKVPEELKFPNACCVGIASQTVLSIYNPTERWLQVSIGILSVSVNGEKMDPLKYQCLVFKNKTIVGPYSTNDVKILFLPCHSGIFQCILNVSSWPVSADAETIVQAEALASRVVLTAVAENPHLEVEAGKKDYLDFGDLNSGSWKALPLKLINKTHAFVPIRLIINANAVAWRCFTFSKEPIKPLNEKSLQMDAVSQIAAPSVVNHVIHASYDGQDPEALTVWVLFHAPKKQISCSDSLGPADEFLARVDVEVDSPGPSSVIKSIPLRARAGIARIHAPKDLQTIRLSTSVGSTAKQELPLKNAGNIDVYLKVKTSDQDSCFAVEPRDLFLLPGEEREVTVCFVPKNVMTAKSSLKILVLPSGPQYEVELKGEVVSAENRPVSTAAGYPDIPPILSNKQFIAWGGVTVGASVQQKLTLRNDSPSVTQHLRLLIRGQDQDCFQLQSIFGSEKRLTSNWELKIRPKEDTNIYLIFAPTGITCFFAKLEIKQLGIRSQPGIKFTIPLSGYGGTSNITLENVKKLSGSYMVILDGLLPAGLRKASFCIRNTGSRAAYVKASCFASLQTKAVMDPQIMTVSPEKFVLREGTHEVITITWNPMEEENNFHKTNSLVSTVCFFCGDEISRQQYRRAMMYKPEVEKHIIPEKSLLRNIVFDEEFQGEQLVTEVCDIPRGTNDIHLFYASMQKVILSVVGCATFEQDEFQQSSGRHLESDRFENSDRHINTTLDVLPVKGPQGPPLPITTDDLVQSKSGTQQTWIVKPEYLTLTSPSIGGTADTGHVQIVNNSNRMLAFELSWPAHCLTITPQHGVVEPESSILILVSPNPSLATKPALIPWSGLIYIHCDNGQKFIKVQIREAVGQYAPGADFPSRRCDMFTPQSENPTVDVTKALTVLPLTKVELKNRTVVFPKTRPGQSSESYLEMENKGDETVKWYLSSFAPPYVKDVDGTGCVYRVTYSAFRCSRVSGTLEAHREEKVVVIFLPRDIGDYSQFWDLECHPVEKPGWRHKLRFQLSGAGSRTENEALIVKDSASAFTKTELSVAPEKVYSEAPTIKVGQNEIIRGVYAPEDLYIFPLTRVGESRTIKVNLRNNTFTTHVLKFVSPREPFYVKHSKYSLRSHHYINVPVQFKPKAEGKFEGVFVVSTAKYGSLNIRLCGKAIAKK</sequence>
<dbReference type="SUPFAM" id="SSF49354">
    <property type="entry name" value="PapD-like"/>
    <property type="match status" value="1"/>
</dbReference>
<feature type="domain" description="Cep192-like" evidence="5">
    <location>
        <begin position="2432"/>
        <end position="2530"/>
    </location>
</feature>
<dbReference type="InterPro" id="IPR054092">
    <property type="entry name" value="Cep192-like_D6"/>
</dbReference>
<name>A0A8B9G0T6_9PSIT</name>
<dbReference type="Pfam" id="PF22060">
    <property type="entry name" value="Cep192_D1"/>
    <property type="match status" value="1"/>
</dbReference>